<dbReference type="Pfam" id="PF01764">
    <property type="entry name" value="Lipase_3"/>
    <property type="match status" value="1"/>
</dbReference>
<dbReference type="SUPFAM" id="SSF53474">
    <property type="entry name" value="alpha/beta-Hydrolases"/>
    <property type="match status" value="1"/>
</dbReference>
<keyword evidence="4" id="KW-1185">Reference proteome</keyword>
<dbReference type="AlphaFoldDB" id="A0A5M8QR36"/>
<keyword evidence="1" id="KW-0732">Signal</keyword>
<reference evidence="3 4" key="1">
    <citation type="submission" date="2019-05" db="EMBL/GenBank/DDBJ databases">
        <authorList>
            <person name="Qu J.-H."/>
        </authorList>
    </citation>
    <scope>NUCLEOTIDE SEQUENCE [LARGE SCALE GENOMIC DNA]</scope>
    <source>
        <strain evidence="3 4">NS28</strain>
    </source>
</reference>
<dbReference type="GO" id="GO:0006629">
    <property type="term" value="P:lipid metabolic process"/>
    <property type="evidence" value="ECO:0007669"/>
    <property type="project" value="InterPro"/>
</dbReference>
<dbReference type="InterPro" id="IPR002921">
    <property type="entry name" value="Fungal_lipase-type"/>
</dbReference>
<dbReference type="EMBL" id="VBSN01000049">
    <property type="protein sequence ID" value="KAA6438655.1"/>
    <property type="molecule type" value="Genomic_DNA"/>
</dbReference>
<dbReference type="Gene3D" id="3.40.50.1820">
    <property type="entry name" value="alpha/beta hydrolase"/>
    <property type="match status" value="1"/>
</dbReference>
<comment type="caution">
    <text evidence="3">The sequence shown here is derived from an EMBL/GenBank/DDBJ whole genome shotgun (WGS) entry which is preliminary data.</text>
</comment>
<gene>
    <name evidence="3" type="ORF">FEM33_18515</name>
</gene>
<feature type="domain" description="Fungal lipase-type" evidence="2">
    <location>
        <begin position="101"/>
        <end position="256"/>
    </location>
</feature>
<accession>A0A5M8QR36</accession>
<feature type="signal peptide" evidence="1">
    <location>
        <begin position="1"/>
        <end position="31"/>
    </location>
</feature>
<protein>
    <submittedName>
        <fullName evidence="3">Lipase family protein</fullName>
    </submittedName>
</protein>
<dbReference type="InterPro" id="IPR029058">
    <property type="entry name" value="AB_hydrolase_fold"/>
</dbReference>
<organism evidence="3 4">
    <name type="scientific">Dyadobacter flavalbus</name>
    <dbReference type="NCBI Taxonomy" id="2579942"/>
    <lineage>
        <taxon>Bacteria</taxon>
        <taxon>Pseudomonadati</taxon>
        <taxon>Bacteroidota</taxon>
        <taxon>Cytophagia</taxon>
        <taxon>Cytophagales</taxon>
        <taxon>Spirosomataceae</taxon>
        <taxon>Dyadobacter</taxon>
    </lineage>
</organism>
<dbReference type="OrthoDB" id="927373at2"/>
<feature type="chain" id="PRO_5024440965" evidence="1">
    <location>
        <begin position="32"/>
        <end position="388"/>
    </location>
</feature>
<dbReference type="RefSeq" id="WP_139013453.1">
    <property type="nucleotide sequence ID" value="NZ_VBSN01000049.1"/>
</dbReference>
<proteinExistence type="predicted"/>
<name>A0A5M8QR36_9BACT</name>
<dbReference type="Proteomes" id="UP000323994">
    <property type="component" value="Unassembled WGS sequence"/>
</dbReference>
<evidence type="ECO:0000256" key="1">
    <source>
        <dbReference type="SAM" id="SignalP"/>
    </source>
</evidence>
<evidence type="ECO:0000313" key="4">
    <source>
        <dbReference type="Proteomes" id="UP000323994"/>
    </source>
</evidence>
<evidence type="ECO:0000313" key="3">
    <source>
        <dbReference type="EMBL" id="KAA6438655.1"/>
    </source>
</evidence>
<evidence type="ECO:0000259" key="2">
    <source>
        <dbReference type="Pfam" id="PF01764"/>
    </source>
</evidence>
<sequence>MTKIPMAFRKLHARFLTGTALVFCFSLALHAQNGLLKPGFDKVEYEELLRMHVLLYDPLMTDSAKTPVPKPAVFKSVYKSPVMGLDNRWELWKSDGQVAAINIRGTTKNPVGWLENFYAAMVPARGELKLSSSFSFPYHLADHPKAAVHIGWLIGTAYLAKDILPKIDSCYKAGIKDFLVMGHSQGGAISYLMTSYLYHLQKQNQLPKDIRFKTYSSASPKAGNTYYAYEYEAMVANGWATNVVNAADWVTEVPFSVQTLDDFNETNPFKNIDGVIKKQKFFARIALRHAYRKMKKPSEKARSNYEKYLGNYASKMVRKTLPEFEPPVYFKSSNYVRIGPTIVLMPDQAYYNIYPDSKDKIFIHHLPEPYLYLLKKYNAGPAETGTSR</sequence>